<sequence length="75" mass="8304">MLGEGQMDSTVGRATVHITGHGSLTAGGSHYNSRSRQQNHQVFFFLFLFFPCLFLSIRKTTASLTRMIVASQPNT</sequence>
<name>H1W4P2_COLHI</name>
<accession>H1W4P2</accession>
<gene>
    <name evidence="2" type="ORF">CH063_04164</name>
</gene>
<keyword evidence="1" id="KW-0812">Transmembrane</keyword>
<dbReference type="EMBL" id="CACQ02009745">
    <property type="protein sequence ID" value="CCF47455.1"/>
    <property type="molecule type" value="Genomic_DNA"/>
</dbReference>
<reference evidence="3" key="1">
    <citation type="journal article" date="2012" name="Nat. Genet.">
        <title>Lifestyle transitions in plant pathogenic Colletotrichum fungi deciphered by genome and transcriptome analyses.</title>
        <authorList>
            <person name="O'Connell R.J."/>
            <person name="Thon M.R."/>
            <person name="Hacquard S."/>
            <person name="Amyotte S.G."/>
            <person name="Kleemann J."/>
            <person name="Torres M.F."/>
            <person name="Damm U."/>
            <person name="Buiate E.A."/>
            <person name="Epstein L."/>
            <person name="Alkan N."/>
            <person name="Altmueller J."/>
            <person name="Alvarado-Balderrama L."/>
            <person name="Bauser C.A."/>
            <person name="Becker C."/>
            <person name="Birren B.W."/>
            <person name="Chen Z."/>
            <person name="Choi J."/>
            <person name="Crouch J.A."/>
            <person name="Duvick J.P."/>
            <person name="Farman M.A."/>
            <person name="Gan P."/>
            <person name="Heiman D."/>
            <person name="Henrissat B."/>
            <person name="Howard R.J."/>
            <person name="Kabbage M."/>
            <person name="Koch C."/>
            <person name="Kracher B."/>
            <person name="Kubo Y."/>
            <person name="Law A.D."/>
            <person name="Lebrun M.-H."/>
            <person name="Lee Y.-H."/>
            <person name="Miyara I."/>
            <person name="Moore N."/>
            <person name="Neumann U."/>
            <person name="Nordstroem K."/>
            <person name="Panaccione D.G."/>
            <person name="Panstruga R."/>
            <person name="Place M."/>
            <person name="Proctor R.H."/>
            <person name="Prusky D."/>
            <person name="Rech G."/>
            <person name="Reinhardt R."/>
            <person name="Rollins J.A."/>
            <person name="Rounsley S."/>
            <person name="Schardl C.L."/>
            <person name="Schwartz D.C."/>
            <person name="Shenoy N."/>
            <person name="Shirasu K."/>
            <person name="Sikhakolli U.R."/>
            <person name="Stueber K."/>
            <person name="Sukno S.A."/>
            <person name="Sweigard J.A."/>
            <person name="Takano Y."/>
            <person name="Takahara H."/>
            <person name="Trail F."/>
            <person name="van der Does H.C."/>
            <person name="Voll L.M."/>
            <person name="Will I."/>
            <person name="Young S."/>
            <person name="Zeng Q."/>
            <person name="Zhang J."/>
            <person name="Zhou S."/>
            <person name="Dickman M.B."/>
            <person name="Schulze-Lefert P."/>
            <person name="Ver Loren van Themaat E."/>
            <person name="Ma L.-J."/>
            <person name="Vaillancourt L.J."/>
        </authorList>
    </citation>
    <scope>NUCLEOTIDE SEQUENCE [LARGE SCALE GENOMIC DNA]</scope>
    <source>
        <strain evidence="3">IMI 349063</strain>
    </source>
</reference>
<feature type="transmembrane region" description="Helical" evidence="1">
    <location>
        <begin position="40"/>
        <end position="57"/>
    </location>
</feature>
<proteinExistence type="predicted"/>
<keyword evidence="1" id="KW-0472">Membrane</keyword>
<organism evidence="2 3">
    <name type="scientific">Colletotrichum higginsianum (strain IMI 349063)</name>
    <name type="common">Crucifer anthracnose fungus</name>
    <dbReference type="NCBI Taxonomy" id="759273"/>
    <lineage>
        <taxon>Eukaryota</taxon>
        <taxon>Fungi</taxon>
        <taxon>Dikarya</taxon>
        <taxon>Ascomycota</taxon>
        <taxon>Pezizomycotina</taxon>
        <taxon>Sordariomycetes</taxon>
        <taxon>Hypocreomycetidae</taxon>
        <taxon>Glomerellales</taxon>
        <taxon>Glomerellaceae</taxon>
        <taxon>Colletotrichum</taxon>
        <taxon>Colletotrichum destructivum species complex</taxon>
    </lineage>
</organism>
<dbReference type="AlphaFoldDB" id="H1W4P2"/>
<protein>
    <submittedName>
        <fullName evidence="2">Uncharacterized protein</fullName>
    </submittedName>
</protein>
<dbReference type="HOGENOM" id="CLU_2670948_0_0_1"/>
<evidence type="ECO:0000256" key="1">
    <source>
        <dbReference type="SAM" id="Phobius"/>
    </source>
</evidence>
<dbReference type="Proteomes" id="UP000007174">
    <property type="component" value="Unassembled WGS sequence"/>
</dbReference>
<evidence type="ECO:0000313" key="2">
    <source>
        <dbReference type="EMBL" id="CCF47455.1"/>
    </source>
</evidence>
<keyword evidence="1" id="KW-1133">Transmembrane helix</keyword>
<evidence type="ECO:0000313" key="3">
    <source>
        <dbReference type="Proteomes" id="UP000007174"/>
    </source>
</evidence>